<evidence type="ECO:0000313" key="2">
    <source>
        <dbReference type="EMBL" id="TWI63679.1"/>
    </source>
</evidence>
<dbReference type="PROSITE" id="PS51782">
    <property type="entry name" value="LYSM"/>
    <property type="match status" value="1"/>
</dbReference>
<protein>
    <submittedName>
        <fullName evidence="2">LysM domain-containing protein</fullName>
    </submittedName>
</protein>
<dbReference type="CDD" id="cd00118">
    <property type="entry name" value="LysM"/>
    <property type="match status" value="1"/>
</dbReference>
<gene>
    <name evidence="2" type="ORF">IP91_03651</name>
</gene>
<accession>A0A562R3N2</accession>
<reference evidence="2 3" key="1">
    <citation type="journal article" date="2015" name="Stand. Genomic Sci.">
        <title>Genomic Encyclopedia of Bacterial and Archaeal Type Strains, Phase III: the genomes of soil and plant-associated and newly described type strains.</title>
        <authorList>
            <person name="Whitman W.B."/>
            <person name="Woyke T."/>
            <person name="Klenk H.P."/>
            <person name="Zhou Y."/>
            <person name="Lilburn T.G."/>
            <person name="Beck B.J."/>
            <person name="De Vos P."/>
            <person name="Vandamme P."/>
            <person name="Eisen J.A."/>
            <person name="Garrity G."/>
            <person name="Hugenholtz P."/>
            <person name="Kyrpides N.C."/>
        </authorList>
    </citation>
    <scope>NUCLEOTIDE SEQUENCE [LARGE SCALE GENOMIC DNA]</scope>
    <source>
        <strain evidence="2 3">CGMCC 1.10822</strain>
    </source>
</reference>
<proteinExistence type="predicted"/>
<feature type="domain" description="LysM" evidence="1">
    <location>
        <begin position="112"/>
        <end position="161"/>
    </location>
</feature>
<dbReference type="Pfam" id="PF01476">
    <property type="entry name" value="LysM"/>
    <property type="match status" value="1"/>
</dbReference>
<dbReference type="SUPFAM" id="SSF54106">
    <property type="entry name" value="LysM domain"/>
    <property type="match status" value="1"/>
</dbReference>
<dbReference type="AlphaFoldDB" id="A0A562R3N2"/>
<dbReference type="PANTHER" id="PTHR34700">
    <property type="entry name" value="POTASSIUM BINDING PROTEIN KBP"/>
    <property type="match status" value="1"/>
</dbReference>
<dbReference type="EMBL" id="VLLB01000006">
    <property type="protein sequence ID" value="TWI63679.1"/>
    <property type="molecule type" value="Genomic_DNA"/>
</dbReference>
<sequence>MEMLIKAMTGRIPGKNATLRDPPDSACGALGVWGLLYQGKLGRISVRQARTSVQALQPGNLAGQLPDERTYSMKNFSTVGVRLLAAALISAAAVAPAQAQALRCAFKPNAPDQHTVVKGDTLWDISGAFLEKPWCWPQVWDLNREEIANPHWIYPGQVILFDRAAGRLRLAKRLGVTDDGGAGTVRLSPQTRTEGLGRDAIPSIPAGVIEPFLSQPLIIEGDELKDAPRIVATAENRVIIGKGDKAYVRGNLKGGTSFQAFRPGKPLVDPVTKKTVGIEAFYLGTLKLQKEAAGGSDVHTFIVASAKEEMGAGDQLMLMPPMPMQNYVPHPPATQVDARVLAIYNGVTHAGQNQVVSVNRGKLDGLDVGTVLQLYHVGQTVTDQGASKGWHNLGNPQVKLPDEEVGSLFIFRVFNHIAYGLIMQVTEPVVVGDVARTPE</sequence>
<dbReference type="InterPro" id="IPR052196">
    <property type="entry name" value="Bact_Kbp"/>
</dbReference>
<evidence type="ECO:0000259" key="1">
    <source>
        <dbReference type="PROSITE" id="PS51782"/>
    </source>
</evidence>
<dbReference type="Proteomes" id="UP000318431">
    <property type="component" value="Unassembled WGS sequence"/>
</dbReference>
<keyword evidence="3" id="KW-1185">Reference proteome</keyword>
<dbReference type="PANTHER" id="PTHR34700:SF4">
    <property type="entry name" value="PHAGE-LIKE ELEMENT PBSX PROTEIN XKDP"/>
    <property type="match status" value="1"/>
</dbReference>
<dbReference type="Gene3D" id="3.10.350.10">
    <property type="entry name" value="LysM domain"/>
    <property type="match status" value="1"/>
</dbReference>
<organism evidence="2 3">
    <name type="scientific">Pseudoduganella lurida</name>
    <dbReference type="NCBI Taxonomy" id="1036180"/>
    <lineage>
        <taxon>Bacteria</taxon>
        <taxon>Pseudomonadati</taxon>
        <taxon>Pseudomonadota</taxon>
        <taxon>Betaproteobacteria</taxon>
        <taxon>Burkholderiales</taxon>
        <taxon>Oxalobacteraceae</taxon>
        <taxon>Telluria group</taxon>
        <taxon>Pseudoduganella</taxon>
    </lineage>
</organism>
<name>A0A562R3N2_9BURK</name>
<dbReference type="InterPro" id="IPR036779">
    <property type="entry name" value="LysM_dom_sf"/>
</dbReference>
<comment type="caution">
    <text evidence="2">The sequence shown here is derived from an EMBL/GenBank/DDBJ whole genome shotgun (WGS) entry which is preliminary data.</text>
</comment>
<dbReference type="InterPro" id="IPR018392">
    <property type="entry name" value="LysM"/>
</dbReference>
<evidence type="ECO:0000313" key="3">
    <source>
        <dbReference type="Proteomes" id="UP000318431"/>
    </source>
</evidence>